<gene>
    <name evidence="2" type="ORF">KEC16_11690</name>
</gene>
<name>A0ABS5IDM6_9PROT</name>
<dbReference type="PANTHER" id="PTHR34980:SF2">
    <property type="entry name" value="INNER MEMBRANE PROTEIN YHAH-RELATED"/>
    <property type="match status" value="1"/>
</dbReference>
<evidence type="ECO:0000313" key="3">
    <source>
        <dbReference type="Proteomes" id="UP000680714"/>
    </source>
</evidence>
<dbReference type="EMBL" id="JAGTUF010000010">
    <property type="protein sequence ID" value="MBR9972376.1"/>
    <property type="molecule type" value="Genomic_DNA"/>
</dbReference>
<protein>
    <submittedName>
        <fullName evidence="2">DUF805 domain-containing protein</fullName>
    </submittedName>
</protein>
<feature type="transmembrane region" description="Helical" evidence="1">
    <location>
        <begin position="85"/>
        <end position="104"/>
    </location>
</feature>
<feature type="transmembrane region" description="Helical" evidence="1">
    <location>
        <begin position="27"/>
        <end position="49"/>
    </location>
</feature>
<dbReference type="Pfam" id="PF05656">
    <property type="entry name" value="DUF805"/>
    <property type="match status" value="1"/>
</dbReference>
<reference evidence="2 3" key="1">
    <citation type="submission" date="2021-04" db="EMBL/GenBank/DDBJ databases">
        <title>Magnetospirillum sulfuroxidans sp. nov., a facultative chemolithoautotrophic sulfur-oxidizing alphaproteobacterium isolated from freshwater sediment and proposals for Paramagetospirillum gen. nov., and Magnetospirillaceae fam. nov.</title>
        <authorList>
            <person name="Koziaeva V."/>
            <person name="Geelhoed J.S."/>
            <person name="Sorokin D.Y."/>
            <person name="Grouzdev D.S."/>
        </authorList>
    </citation>
    <scope>NUCLEOTIDE SEQUENCE [LARGE SCALE GENOMIC DNA]</scope>
    <source>
        <strain evidence="2 3">J10</strain>
    </source>
</reference>
<keyword evidence="1" id="KW-1133">Transmembrane helix</keyword>
<dbReference type="RefSeq" id="WP_211549071.1">
    <property type="nucleotide sequence ID" value="NZ_JAGTUF010000010.1"/>
</dbReference>
<evidence type="ECO:0000256" key="1">
    <source>
        <dbReference type="SAM" id="Phobius"/>
    </source>
</evidence>
<dbReference type="Proteomes" id="UP000680714">
    <property type="component" value="Unassembled WGS sequence"/>
</dbReference>
<dbReference type="InterPro" id="IPR008523">
    <property type="entry name" value="DUF805"/>
</dbReference>
<accession>A0ABS5IDM6</accession>
<comment type="caution">
    <text evidence="2">The sequence shown here is derived from an EMBL/GenBank/DDBJ whole genome shotgun (WGS) entry which is preliminary data.</text>
</comment>
<sequence length="127" mass="13972">MDFQAAVKSCILTNYATFSGRASRSEFWFFQLFLLLVNLVAMVIDAAILKSDLGVLATIFSIATLVPNIAVACRRLHDIDKSGWWQLLWLIPLVGMIVLLIWYITKSDVTDNRFGPAAAAAPQPAAA</sequence>
<proteinExistence type="predicted"/>
<keyword evidence="3" id="KW-1185">Reference proteome</keyword>
<evidence type="ECO:0000313" key="2">
    <source>
        <dbReference type="EMBL" id="MBR9972376.1"/>
    </source>
</evidence>
<dbReference type="PANTHER" id="PTHR34980">
    <property type="entry name" value="INNER MEMBRANE PROTEIN-RELATED-RELATED"/>
    <property type="match status" value="1"/>
</dbReference>
<keyword evidence="1" id="KW-0472">Membrane</keyword>
<keyword evidence="1" id="KW-0812">Transmembrane</keyword>
<organism evidence="2 3">
    <name type="scientific">Magnetospirillum sulfuroxidans</name>
    <dbReference type="NCBI Taxonomy" id="611300"/>
    <lineage>
        <taxon>Bacteria</taxon>
        <taxon>Pseudomonadati</taxon>
        <taxon>Pseudomonadota</taxon>
        <taxon>Alphaproteobacteria</taxon>
        <taxon>Rhodospirillales</taxon>
        <taxon>Rhodospirillaceae</taxon>
        <taxon>Magnetospirillum</taxon>
    </lineage>
</organism>
<feature type="transmembrane region" description="Helical" evidence="1">
    <location>
        <begin position="55"/>
        <end position="73"/>
    </location>
</feature>